<dbReference type="InterPro" id="IPR002195">
    <property type="entry name" value="Dihydroorotase_CS"/>
</dbReference>
<evidence type="ECO:0000256" key="3">
    <source>
        <dbReference type="ARBA" id="ARBA00010286"/>
    </source>
</evidence>
<dbReference type="SUPFAM" id="SSF51338">
    <property type="entry name" value="Composite domain of metallo-dependent hydrolases"/>
    <property type="match status" value="1"/>
</dbReference>
<protein>
    <submittedName>
        <fullName evidence="7">Dihydroorotase</fullName>
        <ecNumber evidence="7">3.5.2.3</ecNumber>
    </submittedName>
</protein>
<dbReference type="Pfam" id="PF01979">
    <property type="entry name" value="Amidohydro_1"/>
    <property type="match status" value="1"/>
</dbReference>
<dbReference type="Proteomes" id="UP001185092">
    <property type="component" value="Unassembled WGS sequence"/>
</dbReference>
<comment type="cofactor">
    <cofactor evidence="1">
        <name>Zn(2+)</name>
        <dbReference type="ChEBI" id="CHEBI:29105"/>
    </cofactor>
</comment>
<dbReference type="SUPFAM" id="SSF51556">
    <property type="entry name" value="Metallo-dependent hydrolases"/>
    <property type="match status" value="1"/>
</dbReference>
<evidence type="ECO:0000256" key="5">
    <source>
        <dbReference type="ARBA" id="ARBA00022801"/>
    </source>
</evidence>
<accession>A0AAE3XHW5</accession>
<feature type="domain" description="Amidohydrolase-related" evidence="6">
    <location>
        <begin position="52"/>
        <end position="427"/>
    </location>
</feature>
<dbReference type="AlphaFoldDB" id="A0AAE3XHW5"/>
<evidence type="ECO:0000313" key="7">
    <source>
        <dbReference type="EMBL" id="MDR6237153.1"/>
    </source>
</evidence>
<comment type="caution">
    <text evidence="7">The sequence shown here is derived from an EMBL/GenBank/DDBJ whole genome shotgun (WGS) entry which is preliminary data.</text>
</comment>
<dbReference type="InterPro" id="IPR011059">
    <property type="entry name" value="Metal-dep_hydrolase_composite"/>
</dbReference>
<keyword evidence="5 7" id="KW-0378">Hydrolase</keyword>
<evidence type="ECO:0000259" key="6">
    <source>
        <dbReference type="Pfam" id="PF01979"/>
    </source>
</evidence>
<keyword evidence="4" id="KW-0479">Metal-binding</keyword>
<comment type="similarity">
    <text evidence="3">Belongs to the metallo-dependent hydrolases superfamily. DHOase family. Class I DHOase subfamily.</text>
</comment>
<dbReference type="InterPro" id="IPR050138">
    <property type="entry name" value="DHOase/Allantoinase_Hydrolase"/>
</dbReference>
<dbReference type="GO" id="GO:0004151">
    <property type="term" value="F:dihydroorotase activity"/>
    <property type="evidence" value="ECO:0007669"/>
    <property type="project" value="UniProtKB-EC"/>
</dbReference>
<dbReference type="Gene3D" id="2.30.40.10">
    <property type="entry name" value="Urease, subunit C, domain 1"/>
    <property type="match status" value="1"/>
</dbReference>
<dbReference type="Gene3D" id="3.20.20.140">
    <property type="entry name" value="Metal-dependent hydrolases"/>
    <property type="match status" value="1"/>
</dbReference>
<sequence length="447" mass="49991">MMSSYLILNANIVNEGKITTADLLIKNGKIAKIASDLSDEKADKLINAYGKYLLPGCIDDQVHFREPGLTHKAEIYTESKAAVAGGITSFMEMPNTVPNTVTQELLEAKYQRAYDVSLANYSFYMGATNDNLEEVLKTDPSKVCGVKAFMGSSTGNMLVDNEKTLEGLFSKVKMLIAVHCEDEATVRGNTEKFVEEYGEDIPITAHPKIRSEEACYKSSSMAVRLAKKHGTRLHILHISTAKETELFDNSIPLEEKKITAEACVHHLWFTDKDYEEKGTLIKWNPAVKTESDREEIFNAVLDDRIDVIATDHAPHTLDEKDNKYLKAPSGGPLVQHSLVSMLEHYHSGKISLEKIVEKMAHSPAKLFQVEGRGFVREGYFADLVLVDLDSPWTVSKENILAKCGWSPFEGQTFKSKVLRTFVSGNQVYNDGEFDETEKGMRLSFNRS</sequence>
<organism evidence="7 8">
    <name type="scientific">Aureibacter tunicatorum</name>
    <dbReference type="NCBI Taxonomy" id="866807"/>
    <lineage>
        <taxon>Bacteria</taxon>
        <taxon>Pseudomonadati</taxon>
        <taxon>Bacteroidota</taxon>
        <taxon>Cytophagia</taxon>
        <taxon>Cytophagales</taxon>
        <taxon>Persicobacteraceae</taxon>
        <taxon>Aureibacter</taxon>
    </lineage>
</organism>
<gene>
    <name evidence="7" type="ORF">HNQ88_000129</name>
</gene>
<dbReference type="PANTHER" id="PTHR43668">
    <property type="entry name" value="ALLANTOINASE"/>
    <property type="match status" value="1"/>
</dbReference>
<dbReference type="CDD" id="cd01318">
    <property type="entry name" value="DHOase_IIb"/>
    <property type="match status" value="1"/>
</dbReference>
<proteinExistence type="inferred from homology"/>
<dbReference type="InterPro" id="IPR032466">
    <property type="entry name" value="Metal_Hydrolase"/>
</dbReference>
<evidence type="ECO:0000256" key="1">
    <source>
        <dbReference type="ARBA" id="ARBA00001947"/>
    </source>
</evidence>
<dbReference type="PANTHER" id="PTHR43668:SF4">
    <property type="entry name" value="ALLANTOINASE"/>
    <property type="match status" value="1"/>
</dbReference>
<dbReference type="EC" id="3.5.2.3" evidence="7"/>
<name>A0AAE3XHW5_9BACT</name>
<evidence type="ECO:0000256" key="2">
    <source>
        <dbReference type="ARBA" id="ARBA00002368"/>
    </source>
</evidence>
<dbReference type="GO" id="GO:0006145">
    <property type="term" value="P:purine nucleobase catabolic process"/>
    <property type="evidence" value="ECO:0007669"/>
    <property type="project" value="TreeGrafter"/>
</dbReference>
<comment type="function">
    <text evidence="2">Catalyzes the reversible cyclization of carbamoyl aspartate to dihydroorotate.</text>
</comment>
<dbReference type="EMBL" id="JAVDQD010000001">
    <property type="protein sequence ID" value="MDR6237153.1"/>
    <property type="molecule type" value="Genomic_DNA"/>
</dbReference>
<dbReference type="NCBIfam" id="TIGR00857">
    <property type="entry name" value="pyrC_multi"/>
    <property type="match status" value="1"/>
</dbReference>
<dbReference type="GO" id="GO:0005737">
    <property type="term" value="C:cytoplasm"/>
    <property type="evidence" value="ECO:0007669"/>
    <property type="project" value="TreeGrafter"/>
</dbReference>
<dbReference type="PROSITE" id="PS00483">
    <property type="entry name" value="DIHYDROOROTASE_2"/>
    <property type="match status" value="1"/>
</dbReference>
<dbReference type="NCBIfam" id="NF006688">
    <property type="entry name" value="PRK09236.1"/>
    <property type="match status" value="1"/>
</dbReference>
<reference evidence="7" key="1">
    <citation type="submission" date="2023-07" db="EMBL/GenBank/DDBJ databases">
        <title>Genomic Encyclopedia of Type Strains, Phase IV (KMG-IV): sequencing the most valuable type-strain genomes for metagenomic binning, comparative biology and taxonomic classification.</title>
        <authorList>
            <person name="Goeker M."/>
        </authorList>
    </citation>
    <scope>NUCLEOTIDE SEQUENCE</scope>
    <source>
        <strain evidence="7">DSM 26174</strain>
    </source>
</reference>
<evidence type="ECO:0000256" key="4">
    <source>
        <dbReference type="ARBA" id="ARBA00022723"/>
    </source>
</evidence>
<evidence type="ECO:0000313" key="8">
    <source>
        <dbReference type="Proteomes" id="UP001185092"/>
    </source>
</evidence>
<dbReference type="GO" id="GO:0004038">
    <property type="term" value="F:allantoinase activity"/>
    <property type="evidence" value="ECO:0007669"/>
    <property type="project" value="TreeGrafter"/>
</dbReference>
<dbReference type="InterPro" id="IPR006680">
    <property type="entry name" value="Amidohydro-rel"/>
</dbReference>
<dbReference type="GO" id="GO:0046872">
    <property type="term" value="F:metal ion binding"/>
    <property type="evidence" value="ECO:0007669"/>
    <property type="project" value="UniProtKB-KW"/>
</dbReference>
<keyword evidence="8" id="KW-1185">Reference proteome</keyword>